<evidence type="ECO:0008006" key="3">
    <source>
        <dbReference type="Google" id="ProtNLM"/>
    </source>
</evidence>
<reference evidence="2" key="1">
    <citation type="journal article" date="2019" name="Int. J. Syst. Evol. Microbiol.">
        <title>The Global Catalogue of Microorganisms (GCM) 10K type strain sequencing project: providing services to taxonomists for standard genome sequencing and annotation.</title>
        <authorList>
            <consortium name="The Broad Institute Genomics Platform"/>
            <consortium name="The Broad Institute Genome Sequencing Center for Infectious Disease"/>
            <person name="Wu L."/>
            <person name="Ma J."/>
        </authorList>
    </citation>
    <scope>NUCLEOTIDE SEQUENCE [LARGE SCALE GENOMIC DNA]</scope>
    <source>
        <strain evidence="2">JCM 18956</strain>
    </source>
</reference>
<keyword evidence="2" id="KW-1185">Reference proteome</keyword>
<gene>
    <name evidence="1" type="ORF">GCM10025780_15700</name>
</gene>
<dbReference type="Proteomes" id="UP001501295">
    <property type="component" value="Unassembled WGS sequence"/>
</dbReference>
<sequence>MTVNDVRERAGAAREFLQVAEEQFAYTVGPEPSAAAQVSASNSILAGIAASDALCGRVLGVRASDGAHAAAADLLATVLPQGRLLAVKLRRLLRDKSQLQYGTYCTPARASEMLRHARSC</sequence>
<evidence type="ECO:0000313" key="2">
    <source>
        <dbReference type="Proteomes" id="UP001501295"/>
    </source>
</evidence>
<proteinExistence type="predicted"/>
<protein>
    <recommendedName>
        <fullName evidence="3">HEPN domain-containing protein</fullName>
    </recommendedName>
</protein>
<organism evidence="1 2">
    <name type="scientific">Frondihabitans cladoniiphilus</name>
    <dbReference type="NCBI Taxonomy" id="715785"/>
    <lineage>
        <taxon>Bacteria</taxon>
        <taxon>Bacillati</taxon>
        <taxon>Actinomycetota</taxon>
        <taxon>Actinomycetes</taxon>
        <taxon>Micrococcales</taxon>
        <taxon>Microbacteriaceae</taxon>
        <taxon>Frondihabitans</taxon>
    </lineage>
</organism>
<name>A0ABP8VWH0_9MICO</name>
<dbReference type="EMBL" id="BAABLM010000002">
    <property type="protein sequence ID" value="GAA4672381.1"/>
    <property type="molecule type" value="Genomic_DNA"/>
</dbReference>
<accession>A0ABP8VWH0</accession>
<evidence type="ECO:0000313" key="1">
    <source>
        <dbReference type="EMBL" id="GAA4672381.1"/>
    </source>
</evidence>
<comment type="caution">
    <text evidence="1">The sequence shown here is derived from an EMBL/GenBank/DDBJ whole genome shotgun (WGS) entry which is preliminary data.</text>
</comment>